<keyword evidence="6 11" id="KW-0949">S-adenosyl-L-methionine</keyword>
<keyword evidence="11" id="KW-0004">4Fe-4S</keyword>
<comment type="catalytic activity">
    <reaction evidence="10 11">
        <text>L-histidyl-[translation elongation factor 2] + S-adenosyl-L-methionine = 2-[(3S)-amino-3-carboxypropyl]-L-histidyl-[translation elongation factor 2] + S-methyl-5'-thioadenosine + H(+)</text>
        <dbReference type="Rhea" id="RHEA:36783"/>
        <dbReference type="Rhea" id="RHEA-COMP:9748"/>
        <dbReference type="Rhea" id="RHEA-COMP:9749"/>
        <dbReference type="ChEBI" id="CHEBI:15378"/>
        <dbReference type="ChEBI" id="CHEBI:17509"/>
        <dbReference type="ChEBI" id="CHEBI:29979"/>
        <dbReference type="ChEBI" id="CHEBI:59789"/>
        <dbReference type="ChEBI" id="CHEBI:73995"/>
        <dbReference type="EC" id="2.5.1.108"/>
    </reaction>
</comment>
<evidence type="ECO:0000256" key="7">
    <source>
        <dbReference type="ARBA" id="ARBA00022723"/>
    </source>
</evidence>
<evidence type="ECO:0000256" key="12">
    <source>
        <dbReference type="SAM" id="MobiDB-lite"/>
    </source>
</evidence>
<comment type="similarity">
    <text evidence="2 11">Belongs to the DPH1/DPH2 family. DPH1 subfamily.</text>
</comment>
<dbReference type="PIRSF" id="PIRSF004967">
    <property type="entry name" value="DPH1"/>
    <property type="match status" value="1"/>
</dbReference>
<dbReference type="NCBIfam" id="TIGR00322">
    <property type="entry name" value="diphth2_R"/>
    <property type="match status" value="1"/>
</dbReference>
<evidence type="ECO:0000256" key="9">
    <source>
        <dbReference type="ARBA" id="ARBA00023014"/>
    </source>
</evidence>
<keyword evidence="8" id="KW-0408">Iron</keyword>
<evidence type="ECO:0000256" key="11">
    <source>
        <dbReference type="PIRNR" id="PIRNR004967"/>
    </source>
</evidence>
<comment type="caution">
    <text evidence="13">The sequence shown here is derived from an EMBL/GenBank/DDBJ whole genome shotgun (WGS) entry which is preliminary data.</text>
</comment>
<dbReference type="GO" id="GO:0051539">
    <property type="term" value="F:4 iron, 4 sulfur cluster binding"/>
    <property type="evidence" value="ECO:0007669"/>
    <property type="project" value="UniProtKB-UniRule"/>
</dbReference>
<dbReference type="GO" id="GO:0046872">
    <property type="term" value="F:metal ion binding"/>
    <property type="evidence" value="ECO:0007669"/>
    <property type="project" value="UniProtKB-KW"/>
</dbReference>
<dbReference type="InterPro" id="IPR042263">
    <property type="entry name" value="DPH1/DPH2_1"/>
</dbReference>
<feature type="region of interest" description="Disordered" evidence="12">
    <location>
        <begin position="1"/>
        <end position="46"/>
    </location>
</feature>
<keyword evidence="14" id="KW-1185">Reference proteome</keyword>
<evidence type="ECO:0000256" key="6">
    <source>
        <dbReference type="ARBA" id="ARBA00022691"/>
    </source>
</evidence>
<sequence>MQDDDDSSYLSRTEKKVGEREGTKVGNRMNSNNEQTQSSVVAMTPSSTKKPIRLANKIPDDILHHPQLNEDIRLLPNNYDFEIHKTIWRIRRQRASRVALQMPEGLAMFATVIANILRKYAQVKVVILGDVTYGACCVDDYTAVMLGCDFLIHYGHSCLVPVQDCKIPVMYVFVSIRFQVDHLLACLCKQFSPESKVALVGTVQFVSSLPQLVEKLKAQGFHHFYIPQCKPLSPGEILGCTSPRLSDTDALVYVADGRFHLESIMISNPHIPAYRYDPYSKTLTRERYDHEKMNRLRTESIEQAKHANRWGVILGTLGRQGSPKILKRLENALKESGKKYTVVMISELSPQRLSLFYDAIDVWVQIACPRLSIDWGHEYPKPLLTSYEAFVALGKYPWQSIYPMDYYAKDGKEWSNYYESCKQNSQQPES</sequence>
<proteinExistence type="inferred from homology"/>
<dbReference type="GO" id="GO:0090560">
    <property type="term" value="F:2-(3-amino-3-carboxypropyl)histidine synthase activity"/>
    <property type="evidence" value="ECO:0007669"/>
    <property type="project" value="UniProtKB-UniRule"/>
</dbReference>
<evidence type="ECO:0000256" key="10">
    <source>
        <dbReference type="ARBA" id="ARBA00048403"/>
    </source>
</evidence>
<evidence type="ECO:0000256" key="1">
    <source>
        <dbReference type="ARBA" id="ARBA00005156"/>
    </source>
</evidence>
<dbReference type="Pfam" id="PF01866">
    <property type="entry name" value="Diphthamide_syn"/>
    <property type="match status" value="1"/>
</dbReference>
<dbReference type="InterPro" id="IPR042265">
    <property type="entry name" value="DPH1/DPH2_3"/>
</dbReference>
<evidence type="ECO:0000256" key="5">
    <source>
        <dbReference type="ARBA" id="ARBA00022679"/>
    </source>
</evidence>
<dbReference type="SFLD" id="SFLDG01121">
    <property type="entry name" value="Diphthamide_biosynthesis"/>
    <property type="match status" value="1"/>
</dbReference>
<dbReference type="InterPro" id="IPR035435">
    <property type="entry name" value="DPH1/DPH2_euk_archaea"/>
</dbReference>
<protein>
    <recommendedName>
        <fullName evidence="4 11">2-(3-amino-3-carboxypropyl)histidine synthase subunit 1</fullName>
        <ecNumber evidence="3 11">2.5.1.108</ecNumber>
    </recommendedName>
</protein>
<dbReference type="FunFam" id="3.40.50.11860:FF:000002">
    <property type="entry name" value="2-(3-amino-3-carboxypropyl)histidine synthase subunit 1"/>
    <property type="match status" value="1"/>
</dbReference>
<reference evidence="13 14" key="1">
    <citation type="submission" date="2022-07" db="EMBL/GenBank/DDBJ databases">
        <title>Genome-wide signatures of adaptation to extreme environments.</title>
        <authorList>
            <person name="Cho C.H."/>
            <person name="Yoon H.S."/>
        </authorList>
    </citation>
    <scope>NUCLEOTIDE SEQUENCE [LARGE SCALE GENOMIC DNA]</scope>
    <source>
        <strain evidence="13 14">108.79 E11</strain>
    </source>
</reference>
<dbReference type="FunFam" id="3.40.50.11840:FF:000001">
    <property type="entry name" value="2-(3-amino-3-carboxypropyl)histidine synthase subunit 1"/>
    <property type="match status" value="1"/>
</dbReference>
<dbReference type="GO" id="GO:0017183">
    <property type="term" value="P:protein histidyl modification to diphthamide"/>
    <property type="evidence" value="ECO:0007669"/>
    <property type="project" value="UniProtKB-UniRule"/>
</dbReference>
<evidence type="ECO:0000256" key="4">
    <source>
        <dbReference type="ARBA" id="ARBA00021915"/>
    </source>
</evidence>
<gene>
    <name evidence="13" type="ORF">GAYE_SCF01G1951</name>
</gene>
<dbReference type="InterPro" id="IPR016435">
    <property type="entry name" value="DPH1/DPH2"/>
</dbReference>
<dbReference type="Gene3D" id="3.40.50.11860">
    <property type="entry name" value="Diphthamide synthesis DPH1/DPH2 domain 3"/>
    <property type="match status" value="1"/>
</dbReference>
<dbReference type="PANTHER" id="PTHR10762:SF1">
    <property type="entry name" value="2-(3-AMINO-3-CARBOXYPROPYL)HISTIDINE SYNTHASE SUBUNIT 1"/>
    <property type="match status" value="1"/>
</dbReference>
<dbReference type="FunFam" id="3.40.50.11850:FF:000001">
    <property type="entry name" value="2-(3-amino-3-carboxypropyl)histidine synthase subunit 1"/>
    <property type="match status" value="1"/>
</dbReference>
<comment type="cofactor">
    <cofactor evidence="11">
        <name>[4Fe-4S] cluster</name>
        <dbReference type="ChEBI" id="CHEBI:49883"/>
    </cofactor>
    <text evidence="11">Binds 1 [4Fe-4S] cluster per subunit. The cluster is coordinated with 3 cysteines and an exchangeable S-adenosyl-L-methionine.</text>
</comment>
<dbReference type="PANTHER" id="PTHR10762">
    <property type="entry name" value="DIPHTHAMIDE BIOSYNTHESIS PROTEIN"/>
    <property type="match status" value="1"/>
</dbReference>
<keyword evidence="7" id="KW-0479">Metal-binding</keyword>
<evidence type="ECO:0000313" key="14">
    <source>
        <dbReference type="Proteomes" id="UP001300502"/>
    </source>
</evidence>
<dbReference type="SFLD" id="SFLDS00032">
    <property type="entry name" value="Radical_SAM_3-amino-3-carboxyp"/>
    <property type="match status" value="1"/>
</dbReference>
<dbReference type="AlphaFoldDB" id="A0AAV9I9I8"/>
<dbReference type="Proteomes" id="UP001300502">
    <property type="component" value="Unassembled WGS sequence"/>
</dbReference>
<dbReference type="Gene3D" id="3.40.50.11850">
    <property type="entry name" value="Diphthamide synthesis DPH1/DPH2 domain 2"/>
    <property type="match status" value="1"/>
</dbReference>
<organism evidence="13 14">
    <name type="scientific">Galdieria yellowstonensis</name>
    <dbReference type="NCBI Taxonomy" id="3028027"/>
    <lineage>
        <taxon>Eukaryota</taxon>
        <taxon>Rhodophyta</taxon>
        <taxon>Bangiophyceae</taxon>
        <taxon>Galdieriales</taxon>
        <taxon>Galdieriaceae</taxon>
        <taxon>Galdieria</taxon>
    </lineage>
</organism>
<evidence type="ECO:0000256" key="2">
    <source>
        <dbReference type="ARBA" id="ARBA00010173"/>
    </source>
</evidence>
<feature type="compositionally biased region" description="Basic and acidic residues" evidence="12">
    <location>
        <begin position="12"/>
        <end position="23"/>
    </location>
</feature>
<dbReference type="Gene3D" id="3.40.50.11840">
    <property type="entry name" value="Diphthamide synthesis DPH1/DPH2 domain 1"/>
    <property type="match status" value="1"/>
</dbReference>
<comment type="pathway">
    <text evidence="1 11">Protein modification; peptidyl-diphthamide biosynthesis.</text>
</comment>
<evidence type="ECO:0000256" key="8">
    <source>
        <dbReference type="ARBA" id="ARBA00023004"/>
    </source>
</evidence>
<keyword evidence="9" id="KW-0411">Iron-sulfur</keyword>
<evidence type="ECO:0000256" key="3">
    <source>
        <dbReference type="ARBA" id="ARBA00012221"/>
    </source>
</evidence>
<dbReference type="EC" id="2.5.1.108" evidence="3 11"/>
<evidence type="ECO:0000313" key="13">
    <source>
        <dbReference type="EMBL" id="KAK4524052.1"/>
    </source>
</evidence>
<name>A0AAV9I9I8_9RHOD</name>
<dbReference type="EMBL" id="JANCYU010000021">
    <property type="protein sequence ID" value="KAK4524052.1"/>
    <property type="molecule type" value="Genomic_DNA"/>
</dbReference>
<comment type="function">
    <text evidence="11">Catalyzes the first step of diphthamide biosynthesis, a post-translational modification of histidine which occurs in elongation factor 2.</text>
</comment>
<keyword evidence="5 11" id="KW-0808">Transferase</keyword>
<dbReference type="InterPro" id="IPR042264">
    <property type="entry name" value="DPH1/DPH2_2"/>
</dbReference>
<accession>A0AAV9I9I8</accession>
<feature type="compositionally biased region" description="Polar residues" evidence="12">
    <location>
        <begin position="28"/>
        <end position="46"/>
    </location>
</feature>